<comment type="caution">
    <text evidence="2">The sequence shown here is derived from an EMBL/GenBank/DDBJ whole genome shotgun (WGS) entry which is preliminary data.</text>
</comment>
<dbReference type="AlphaFoldDB" id="A0A9W8YBL2"/>
<evidence type="ECO:0000313" key="3">
    <source>
        <dbReference type="Proteomes" id="UP001140560"/>
    </source>
</evidence>
<evidence type="ECO:0000256" key="1">
    <source>
        <dbReference type="SAM" id="MobiDB-lite"/>
    </source>
</evidence>
<sequence length="636" mass="71240">MYSPNPNFGEPLPGGLSNVQTDKAKKRRWQSRSDEEIAEHMDNHLSYRKGWPQLPPLPVSTIRDGARHLVNNAQAVIEKVQNICNAQRIAPLEIFFAYRVPEVQQAGESYHTLVVAVDLRNDPSLYSLIIQIRKHLQEDPKHREIFIEIIDYRAVIDGLASFAIPPSEEHLMSVWKPVFEIVLEEVHRQKEQWLTIEMLYRGLEDDAARCPATVVITSPSAAREIWNDTLLPSIENRIQVLSPSLEIELLCGSSLHVASEAVPPVPDSQMYEQDVPMGSSIRQRDLKKHSGTAGGMVKLSDGKTYALTNHHVVRNDDLDNREYNNHIYYQTLLTAYDVVFTNMSSDSSEPPFLKPGTPAFDPNKHRFACPSNEDNVAFIQDRESDEQLWLSKSERPGSAEFLASSRAELTMARTTDRSFGRVHASSGLRTVKAEKLSSNPTNGKSVAETGKAQFRFLLDWCLLAFDARRSMTNELPMRRQHNTSPHSTLNSGRDCKQWTVMNNPKCHILRDDVHVGKFGRTTGFTYGRINAIPVVINPEVKGGEYKSVSKTYGLTVENCGHCMEVLPHSGSGSTNVVGSGDSGSIVLHAPSGDWLGLLFGETRAKAALFTPIDLVFRDIEKVTGHQVIEPVFNPKW</sequence>
<organism evidence="2 3">
    <name type="scientific">Neocucurbitaria cava</name>
    <dbReference type="NCBI Taxonomy" id="798079"/>
    <lineage>
        <taxon>Eukaryota</taxon>
        <taxon>Fungi</taxon>
        <taxon>Dikarya</taxon>
        <taxon>Ascomycota</taxon>
        <taxon>Pezizomycotina</taxon>
        <taxon>Dothideomycetes</taxon>
        <taxon>Pleosporomycetidae</taxon>
        <taxon>Pleosporales</taxon>
        <taxon>Pleosporineae</taxon>
        <taxon>Cucurbitariaceae</taxon>
        <taxon>Neocucurbitaria</taxon>
    </lineage>
</organism>
<reference evidence="2" key="1">
    <citation type="submission" date="2022-10" db="EMBL/GenBank/DDBJ databases">
        <title>Tapping the CABI collections for fungal endophytes: first genome assemblies for Collariella, Neodidymelliopsis, Ascochyta clinopodiicola, Didymella pomorum, Didymosphaeria variabile, Neocosmospora piperis and Neocucurbitaria cava.</title>
        <authorList>
            <person name="Hill R."/>
        </authorList>
    </citation>
    <scope>NUCLEOTIDE SEQUENCE</scope>
    <source>
        <strain evidence="2">IMI 356814</strain>
    </source>
</reference>
<dbReference type="Proteomes" id="UP001140560">
    <property type="component" value="Unassembled WGS sequence"/>
</dbReference>
<keyword evidence="3" id="KW-1185">Reference proteome</keyword>
<feature type="region of interest" description="Disordered" evidence="1">
    <location>
        <begin position="1"/>
        <end position="35"/>
    </location>
</feature>
<dbReference type="EMBL" id="JAPEUY010000006">
    <property type="protein sequence ID" value="KAJ4372477.1"/>
    <property type="molecule type" value="Genomic_DNA"/>
</dbReference>
<protein>
    <submittedName>
        <fullName evidence="2">Uncharacterized protein</fullName>
    </submittedName>
</protein>
<name>A0A9W8YBL2_9PLEO</name>
<gene>
    <name evidence="2" type="ORF">N0V83_004251</name>
</gene>
<accession>A0A9W8YBL2</accession>
<evidence type="ECO:0000313" key="2">
    <source>
        <dbReference type="EMBL" id="KAJ4372477.1"/>
    </source>
</evidence>
<dbReference type="OrthoDB" id="5351220at2759"/>
<proteinExistence type="predicted"/>